<dbReference type="PROSITE" id="PS50042">
    <property type="entry name" value="CNMP_BINDING_3"/>
    <property type="match status" value="1"/>
</dbReference>
<dbReference type="Pfam" id="PF01740">
    <property type="entry name" value="STAS"/>
    <property type="match status" value="1"/>
</dbReference>
<keyword evidence="1" id="KW-1133">Transmembrane helix</keyword>
<protein>
    <submittedName>
        <fullName evidence="4">Uncharacterized protein</fullName>
    </submittedName>
</protein>
<feature type="transmembrane region" description="Helical" evidence="1">
    <location>
        <begin position="51"/>
        <end position="71"/>
    </location>
</feature>
<dbReference type="InterPro" id="IPR000595">
    <property type="entry name" value="cNMP-bd_dom"/>
</dbReference>
<dbReference type="InterPro" id="IPR052706">
    <property type="entry name" value="Membrane-Transporter-like"/>
</dbReference>
<dbReference type="Gene3D" id="3.30.750.24">
    <property type="entry name" value="STAS domain"/>
    <property type="match status" value="1"/>
</dbReference>
<evidence type="ECO:0000313" key="4">
    <source>
        <dbReference type="EMBL" id="KAK9867709.1"/>
    </source>
</evidence>
<accession>A0AAW1TDX7</accession>
<dbReference type="PROSITE" id="PS50801">
    <property type="entry name" value="STAS"/>
    <property type="match status" value="1"/>
</dbReference>
<dbReference type="PANTHER" id="PTHR43310:SF2">
    <property type="entry name" value="SLC26A_SULP TRANSPORTER DOMAIN-CONTAINING PROTEIN"/>
    <property type="match status" value="1"/>
</dbReference>
<evidence type="ECO:0000259" key="3">
    <source>
        <dbReference type="PROSITE" id="PS50801"/>
    </source>
</evidence>
<dbReference type="SUPFAM" id="SSF52091">
    <property type="entry name" value="SpoIIaa-like"/>
    <property type="match status" value="1"/>
</dbReference>
<sequence length="533" mass="58595">MQPSKGTHVLAAGPIELWWRAAWGAGSRASLHLLAERCTALRGRRGHQGAGLRHCQLSTGLLLFFLPISVVQYVPNFYFGALLMVFGIEILFDWLIAPFGRVGRAEYVLLWATFLAIVNTNLEVGIAAGIVAATLYFAYAYAKVHVTAFTVVPCRSGVVRSAKQRAVLELMSGRMAAISLSGYIFFGSSITISHKVAAVADEMLSRHDDEAEKQGGLCRTQRLAAAASKMLEDEMLRPRVQATLAHAPCFILLDLRGMQGLDATAAQTFGTMWNSLQRRGVELVLTHMDRGSTGRLLAAHGITSAAGDPKSLQEGSCRSFDSLEEGTQYCEERLLEIAVAHKLCRPQGKRMTLEETLQSHADLQQYDLQASMDLGQVAKQLREQYLHSMHYEAGDVIFSPKDPSDDIFIIEEGTVSMKTNFVSFTNQEEQPVSVSLSSGPAAFEQTPSAPDRKFEFGPGSIMGTTDFFLKRHRSYSITCNGPTDVYRLSRAALPSLSATDPQVLNFLLLIILRTSFLDSNHVVEVLERSNVAR</sequence>
<dbReference type="InterPro" id="IPR036513">
    <property type="entry name" value="STAS_dom_sf"/>
</dbReference>
<comment type="caution">
    <text evidence="4">The sequence shown here is derived from an EMBL/GenBank/DDBJ whole genome shotgun (WGS) entry which is preliminary data.</text>
</comment>
<dbReference type="Gene3D" id="2.60.120.10">
    <property type="entry name" value="Jelly Rolls"/>
    <property type="match status" value="1"/>
</dbReference>
<dbReference type="CDD" id="cd07042">
    <property type="entry name" value="STAS_SulP_like_sulfate_transporter"/>
    <property type="match status" value="1"/>
</dbReference>
<feature type="transmembrane region" description="Helical" evidence="1">
    <location>
        <begin position="77"/>
        <end position="96"/>
    </location>
</feature>
<proteinExistence type="predicted"/>
<dbReference type="PANTHER" id="PTHR43310">
    <property type="entry name" value="SULFATE TRANSPORTER YBAR-RELATED"/>
    <property type="match status" value="1"/>
</dbReference>
<dbReference type="Proteomes" id="UP001485043">
    <property type="component" value="Unassembled WGS sequence"/>
</dbReference>
<dbReference type="EMBL" id="JALJOV010000069">
    <property type="protein sequence ID" value="KAK9867709.1"/>
    <property type="molecule type" value="Genomic_DNA"/>
</dbReference>
<keyword evidence="1" id="KW-0812">Transmembrane</keyword>
<dbReference type="InterPro" id="IPR002645">
    <property type="entry name" value="STAS_dom"/>
</dbReference>
<feature type="domain" description="Cyclic nucleotide-binding" evidence="2">
    <location>
        <begin position="386"/>
        <end position="496"/>
    </location>
</feature>
<keyword evidence="5" id="KW-1185">Reference proteome</keyword>
<name>A0AAW1TDX7_9CHLO</name>
<feature type="transmembrane region" description="Helical" evidence="1">
    <location>
        <begin position="108"/>
        <end position="130"/>
    </location>
</feature>
<dbReference type="CDD" id="cd00038">
    <property type="entry name" value="CAP_ED"/>
    <property type="match status" value="1"/>
</dbReference>
<evidence type="ECO:0000313" key="5">
    <source>
        <dbReference type="Proteomes" id="UP001485043"/>
    </source>
</evidence>
<evidence type="ECO:0000259" key="2">
    <source>
        <dbReference type="PROSITE" id="PS50042"/>
    </source>
</evidence>
<reference evidence="4 5" key="1">
    <citation type="journal article" date="2024" name="Nat. Commun.">
        <title>Phylogenomics reveals the evolutionary origins of lichenization in chlorophyte algae.</title>
        <authorList>
            <person name="Puginier C."/>
            <person name="Libourel C."/>
            <person name="Otte J."/>
            <person name="Skaloud P."/>
            <person name="Haon M."/>
            <person name="Grisel S."/>
            <person name="Petersen M."/>
            <person name="Berrin J.G."/>
            <person name="Delaux P.M."/>
            <person name="Dal Grande F."/>
            <person name="Keller J."/>
        </authorList>
    </citation>
    <scope>NUCLEOTIDE SEQUENCE [LARGE SCALE GENOMIC DNA]</scope>
    <source>
        <strain evidence="4 5">SAG 2523</strain>
    </source>
</reference>
<dbReference type="InterPro" id="IPR014710">
    <property type="entry name" value="RmlC-like_jellyroll"/>
</dbReference>
<organism evidence="4 5">
    <name type="scientific">Apatococcus fuscideae</name>
    <dbReference type="NCBI Taxonomy" id="2026836"/>
    <lineage>
        <taxon>Eukaryota</taxon>
        <taxon>Viridiplantae</taxon>
        <taxon>Chlorophyta</taxon>
        <taxon>core chlorophytes</taxon>
        <taxon>Trebouxiophyceae</taxon>
        <taxon>Chlorellales</taxon>
        <taxon>Chlorellaceae</taxon>
        <taxon>Apatococcus</taxon>
    </lineage>
</organism>
<keyword evidence="1" id="KW-0472">Membrane</keyword>
<dbReference type="InterPro" id="IPR018490">
    <property type="entry name" value="cNMP-bd_dom_sf"/>
</dbReference>
<gene>
    <name evidence="4" type="ORF">WJX84_006943</name>
</gene>
<evidence type="ECO:0000256" key="1">
    <source>
        <dbReference type="SAM" id="Phobius"/>
    </source>
</evidence>
<dbReference type="SUPFAM" id="SSF51206">
    <property type="entry name" value="cAMP-binding domain-like"/>
    <property type="match status" value="1"/>
</dbReference>
<feature type="domain" description="STAS" evidence="3">
    <location>
        <begin position="178"/>
        <end position="330"/>
    </location>
</feature>
<dbReference type="AlphaFoldDB" id="A0AAW1TDX7"/>